<feature type="compositionally biased region" description="Polar residues" evidence="1">
    <location>
        <begin position="787"/>
        <end position="799"/>
    </location>
</feature>
<protein>
    <submittedName>
        <fullName evidence="2">Uncharacterized protein</fullName>
    </submittedName>
</protein>
<feature type="compositionally biased region" description="Low complexity" evidence="1">
    <location>
        <begin position="174"/>
        <end position="207"/>
    </location>
</feature>
<feature type="compositionally biased region" description="Low complexity" evidence="1">
    <location>
        <begin position="469"/>
        <end position="484"/>
    </location>
</feature>
<feature type="compositionally biased region" description="Low complexity" evidence="1">
    <location>
        <begin position="68"/>
        <end position="83"/>
    </location>
</feature>
<feature type="compositionally biased region" description="Basic and acidic residues" evidence="1">
    <location>
        <begin position="58"/>
        <end position="67"/>
    </location>
</feature>
<feature type="compositionally biased region" description="Low complexity" evidence="1">
    <location>
        <begin position="428"/>
        <end position="438"/>
    </location>
</feature>
<sequence length="868" mass="95512">MPSPGTMSLQELAESTGPTIGYYEDIYNDYNPDGNQVSSLMANPPPPPPEPYPSTDTNRGERSERISRLLSSSRSRQSESGVSFLSSPPPPDSPSAAANFPTSVSTSNISTQSPNPSQSRSTPASAPATKNDNHFVHHGRRNTSFGTPVNLPGRKKSFSAALATKKSIMASFTPSHPSSRASAPKSSPRPSRSSVDDSSSPSPSPLSIRKDSQKKLKLTSIAHRATNVVNASPSVKNIVNSLNKERVQAQRITDTLHDEIGELKAVLKKFGTQHGAMSQGQLKAELTSLLKNYQAKEKTLESEVFSMTERYQALHTEYDSSIRARSELVESLTRAEELATAHIERLTAQNKALVEQIESEKKQPVSLKLVEELAGIKRQLQEKTLQNKNLFTDYQNLKLKHVSEISALKLEKEAAITSRNDLNSKLSSMMLSSSKPPSTGDSFCVASTSSQTNSDVVISIPATLTEIETQTSAPTSRTASPTNTQATSDTSENAVEGLEEATDGTSASNTPTEKHRRLVEKAKSLQKSNGRIRCQYYLQKIFSTVQTSVGKWVRKYFTKWAINVFRWHISSLQNELLGASKRFREQLERVKDQFVSKIEVLSRESEAVRAELSASNATANKLEMENRILRSSPDCDSEAGISKRRRNSIQNDIQRNERVTPEVVLARRKQERAETTAQQHIGFGGNLRGTNDSGRSTPPRTTQTPNPNSQSETHLRQSTPSLSSTKKKLTPSSGLRKSDILPNGNGFATLQASAKRAAERLKRSSSNGSLTSTDHYARPHRQPPLTPGSTLQQLPTAPTNAEGKRQSENNDEEDDIIPVDDETMEKIATDALNFFGGSVEEKKKTPEERKRRIMSLDNFMNRKAISEI</sequence>
<feature type="compositionally biased region" description="Low complexity" evidence="1">
    <location>
        <begin position="695"/>
        <end position="710"/>
    </location>
</feature>
<proteinExistence type="predicted"/>
<feature type="region of interest" description="Disordered" evidence="1">
    <location>
        <begin position="467"/>
        <end position="517"/>
    </location>
</feature>
<feature type="compositionally biased region" description="Acidic residues" evidence="1">
    <location>
        <begin position="809"/>
        <end position="818"/>
    </location>
</feature>
<dbReference type="AlphaFoldDB" id="A0A9W7GPH2"/>
<dbReference type="EMBL" id="BRYA01000402">
    <property type="protein sequence ID" value="GMI48516.1"/>
    <property type="molecule type" value="Genomic_DNA"/>
</dbReference>
<feature type="compositionally biased region" description="Polar residues" evidence="1">
    <location>
        <begin position="764"/>
        <end position="774"/>
    </location>
</feature>
<accession>A0A9W7GPH2</accession>
<keyword evidence="3" id="KW-1185">Reference proteome</keyword>
<organism evidence="2 3">
    <name type="scientific">Triparma columacea</name>
    <dbReference type="NCBI Taxonomy" id="722753"/>
    <lineage>
        <taxon>Eukaryota</taxon>
        <taxon>Sar</taxon>
        <taxon>Stramenopiles</taxon>
        <taxon>Ochrophyta</taxon>
        <taxon>Bolidophyceae</taxon>
        <taxon>Parmales</taxon>
        <taxon>Triparmaceae</taxon>
        <taxon>Triparma</taxon>
    </lineage>
</organism>
<reference evidence="3" key="1">
    <citation type="journal article" date="2023" name="Commun. Biol.">
        <title>Genome analysis of Parmales, the sister group of diatoms, reveals the evolutionary specialization of diatoms from phago-mixotrophs to photoautotrophs.</title>
        <authorList>
            <person name="Ban H."/>
            <person name="Sato S."/>
            <person name="Yoshikawa S."/>
            <person name="Yamada K."/>
            <person name="Nakamura Y."/>
            <person name="Ichinomiya M."/>
            <person name="Sato N."/>
            <person name="Blanc-Mathieu R."/>
            <person name="Endo H."/>
            <person name="Kuwata A."/>
            <person name="Ogata H."/>
        </authorList>
    </citation>
    <scope>NUCLEOTIDE SEQUENCE [LARGE SCALE GENOMIC DNA]</scope>
</reference>
<feature type="region of interest" description="Disordered" evidence="1">
    <location>
        <begin position="428"/>
        <end position="447"/>
    </location>
</feature>
<dbReference type="OrthoDB" id="10510166at2759"/>
<feature type="compositionally biased region" description="Polar residues" evidence="1">
    <location>
        <begin position="100"/>
        <end position="130"/>
    </location>
</feature>
<dbReference type="Proteomes" id="UP001165065">
    <property type="component" value="Unassembled WGS sequence"/>
</dbReference>
<feature type="region of interest" description="Disordered" evidence="1">
    <location>
        <begin position="628"/>
        <end position="655"/>
    </location>
</feature>
<feature type="region of interest" description="Disordered" evidence="1">
    <location>
        <begin position="20"/>
        <end position="154"/>
    </location>
</feature>
<evidence type="ECO:0000313" key="3">
    <source>
        <dbReference type="Proteomes" id="UP001165065"/>
    </source>
</evidence>
<gene>
    <name evidence="2" type="ORF">TrCOL_g5913</name>
</gene>
<feature type="region of interest" description="Disordered" evidence="1">
    <location>
        <begin position="170"/>
        <end position="213"/>
    </location>
</feature>
<comment type="caution">
    <text evidence="2">The sequence shown here is derived from an EMBL/GenBank/DDBJ whole genome shotgun (WGS) entry which is preliminary data.</text>
</comment>
<feature type="region of interest" description="Disordered" evidence="1">
    <location>
        <begin position="669"/>
        <end position="818"/>
    </location>
</feature>
<feature type="compositionally biased region" description="Pro residues" evidence="1">
    <location>
        <begin position="43"/>
        <end position="52"/>
    </location>
</feature>
<evidence type="ECO:0000313" key="2">
    <source>
        <dbReference type="EMBL" id="GMI48516.1"/>
    </source>
</evidence>
<name>A0A9W7GPH2_9STRA</name>
<evidence type="ECO:0000256" key="1">
    <source>
        <dbReference type="SAM" id="MobiDB-lite"/>
    </source>
</evidence>